<dbReference type="GO" id="GO:0016887">
    <property type="term" value="F:ATP hydrolysis activity"/>
    <property type="evidence" value="ECO:0007669"/>
    <property type="project" value="InterPro"/>
</dbReference>
<name>A0A140L0B8_9FIRM</name>
<dbReference type="PANTHER" id="PTHR43392:SF2">
    <property type="entry name" value="AAA-TYPE ATPASE FAMILY PROTEIN _ ANKYRIN REPEAT FAMILY PROTEIN"/>
    <property type="match status" value="1"/>
</dbReference>
<dbReference type="InterPro" id="IPR000641">
    <property type="entry name" value="CbxX/CfxQ"/>
</dbReference>
<keyword evidence="2" id="KW-0547">Nucleotide-binding</keyword>
<evidence type="ECO:0000256" key="2">
    <source>
        <dbReference type="ARBA" id="ARBA00022741"/>
    </source>
</evidence>
<evidence type="ECO:0000313" key="8">
    <source>
        <dbReference type="Proteomes" id="UP000070456"/>
    </source>
</evidence>
<feature type="transmembrane region" description="Helical" evidence="5">
    <location>
        <begin position="73"/>
        <end position="93"/>
    </location>
</feature>
<dbReference type="PANTHER" id="PTHR43392">
    <property type="entry name" value="AAA-TYPE ATPASE FAMILY PROTEIN / ANKYRIN REPEAT FAMILY PROTEIN"/>
    <property type="match status" value="1"/>
</dbReference>
<dbReference type="Pfam" id="PF17866">
    <property type="entry name" value="AAA_lid_6"/>
    <property type="match status" value="1"/>
</dbReference>
<dbReference type="PATRIC" id="fig|520762.4.peg.2980"/>
<dbReference type="InterPro" id="IPR003593">
    <property type="entry name" value="AAA+_ATPase"/>
</dbReference>
<dbReference type="CDD" id="cd00009">
    <property type="entry name" value="AAA"/>
    <property type="match status" value="1"/>
</dbReference>
<dbReference type="SMART" id="SM00382">
    <property type="entry name" value="AAA"/>
    <property type="match status" value="1"/>
</dbReference>
<dbReference type="Proteomes" id="UP000070456">
    <property type="component" value="Unassembled WGS sequence"/>
</dbReference>
<dbReference type="PRINTS" id="PR00819">
    <property type="entry name" value="CBXCFQXSUPER"/>
</dbReference>
<dbReference type="STRING" id="520762.AN619_26980"/>
<protein>
    <submittedName>
        <fullName evidence="7">Stage V sporulation protein K</fullName>
    </submittedName>
</protein>
<accession>A0A140L0B8</accession>
<dbReference type="Gene3D" id="3.40.50.300">
    <property type="entry name" value="P-loop containing nucleotide triphosphate hydrolases"/>
    <property type="match status" value="1"/>
</dbReference>
<comment type="similarity">
    <text evidence="1">Belongs to the CbxX/CfxQ family.</text>
</comment>
<comment type="caution">
    <text evidence="7">The sequence shown here is derived from an EMBL/GenBank/DDBJ whole genome shotgun (WGS) entry which is preliminary data.</text>
</comment>
<evidence type="ECO:0000313" key="7">
    <source>
        <dbReference type="EMBL" id="KXG73993.1"/>
    </source>
</evidence>
<feature type="transmembrane region" description="Helical" evidence="5">
    <location>
        <begin position="6"/>
        <end position="27"/>
    </location>
</feature>
<dbReference type="FunFam" id="3.40.50.300:FF:000216">
    <property type="entry name" value="Type VII secretion ATPase EccA"/>
    <property type="match status" value="1"/>
</dbReference>
<dbReference type="OrthoDB" id="9806903at2"/>
<dbReference type="GO" id="GO:0005524">
    <property type="term" value="F:ATP binding"/>
    <property type="evidence" value="ECO:0007669"/>
    <property type="project" value="UniProtKB-KW"/>
</dbReference>
<dbReference type="InterPro" id="IPR003959">
    <property type="entry name" value="ATPase_AAA_core"/>
</dbReference>
<keyword evidence="5" id="KW-0472">Membrane</keyword>
<proteinExistence type="inferred from homology"/>
<evidence type="ECO:0000256" key="4">
    <source>
        <dbReference type="SAM" id="Coils"/>
    </source>
</evidence>
<feature type="domain" description="AAA+ ATPase" evidence="6">
    <location>
        <begin position="278"/>
        <end position="415"/>
    </location>
</feature>
<dbReference type="InterPro" id="IPR041627">
    <property type="entry name" value="AAA_lid_6"/>
</dbReference>
<evidence type="ECO:0000256" key="1">
    <source>
        <dbReference type="ARBA" id="ARBA00010378"/>
    </source>
</evidence>
<keyword evidence="4" id="KW-0175">Coiled coil</keyword>
<dbReference type="EMBL" id="LOEE01000069">
    <property type="protein sequence ID" value="KXG73993.1"/>
    <property type="molecule type" value="Genomic_DNA"/>
</dbReference>
<sequence>MFVFHFYDFLISLLFLGINMGTLYYYINYNTRPEGGMLHFFTNMLIVLANLYFSERFLAEIQFKTSRKKIEFLWSTFFASLYSLIFLGVLFYFMKEKYLEQIIAINDFIVAKVRSGSIWTMIKGSFSLTKHIFLLLPHMFFIKYWFSSFINNTKTLTYVKNTTSLLKTPRPWNEELGIMLFRNFPSYRCSKFFIGDKSVFETADDKKQDEILSQIRKPANDEDDFFGSKPKKKYYEEGLKELNNLIGLETLKEEIKIFLANMEMMKKKKKAGLKQDKGTLHMLFLGNAGTSKTTVARIMAKLLYGLGYISENKLVEADRESLIAQYVGHTAIKTKELIQRAKGGVLFIDEAYSLKPKSNGFEQEAIDTLVKMMEDEREDLVIIFAGYEKEMEEFLQSNSGLKSRIPYTFHFPNYSKKELVAIAKRMLKNKKYNLTANAALELEKQIDRLLERAKHENGRLIRNLVERIEKEQNLRLYKTNEKDLAVIIEEDIIKAVDFVVKQ</sequence>
<dbReference type="Gene3D" id="1.10.8.60">
    <property type="match status" value="1"/>
</dbReference>
<organism evidence="7 8">
    <name type="scientific">Thermotalea metallivorans</name>
    <dbReference type="NCBI Taxonomy" id="520762"/>
    <lineage>
        <taxon>Bacteria</taxon>
        <taxon>Bacillati</taxon>
        <taxon>Bacillota</taxon>
        <taxon>Clostridia</taxon>
        <taxon>Peptostreptococcales</taxon>
        <taxon>Thermotaleaceae</taxon>
        <taxon>Thermotalea</taxon>
    </lineage>
</organism>
<dbReference type="AlphaFoldDB" id="A0A140L0B8"/>
<feature type="coiled-coil region" evidence="4">
    <location>
        <begin position="432"/>
        <end position="459"/>
    </location>
</feature>
<dbReference type="SUPFAM" id="SSF52540">
    <property type="entry name" value="P-loop containing nucleoside triphosphate hydrolases"/>
    <property type="match status" value="1"/>
</dbReference>
<evidence type="ECO:0000259" key="6">
    <source>
        <dbReference type="SMART" id="SM00382"/>
    </source>
</evidence>
<keyword evidence="3" id="KW-0067">ATP-binding</keyword>
<keyword evidence="8" id="KW-1185">Reference proteome</keyword>
<feature type="transmembrane region" description="Helical" evidence="5">
    <location>
        <begin position="36"/>
        <end position="53"/>
    </location>
</feature>
<dbReference type="InterPro" id="IPR050773">
    <property type="entry name" value="CbxX/CfxQ_RuBisCO_ESX"/>
</dbReference>
<keyword evidence="5" id="KW-0812">Transmembrane</keyword>
<evidence type="ECO:0000256" key="5">
    <source>
        <dbReference type="SAM" id="Phobius"/>
    </source>
</evidence>
<dbReference type="InterPro" id="IPR027417">
    <property type="entry name" value="P-loop_NTPase"/>
</dbReference>
<reference evidence="7 8" key="1">
    <citation type="submission" date="2015-12" db="EMBL/GenBank/DDBJ databases">
        <title>Draft genome sequence of the thermoanaerobe Thermotalea metallivorans, an isolate from the runoff channel of the Great Artesian Basin, Australia.</title>
        <authorList>
            <person name="Patel B.K."/>
        </authorList>
    </citation>
    <scope>NUCLEOTIDE SEQUENCE [LARGE SCALE GENOMIC DNA]</scope>
    <source>
        <strain evidence="7 8">B2-1</strain>
    </source>
</reference>
<evidence type="ECO:0000256" key="3">
    <source>
        <dbReference type="ARBA" id="ARBA00022840"/>
    </source>
</evidence>
<keyword evidence="5" id="KW-1133">Transmembrane helix</keyword>
<dbReference type="Pfam" id="PF00004">
    <property type="entry name" value="AAA"/>
    <property type="match status" value="1"/>
</dbReference>
<gene>
    <name evidence="7" type="primary">spoVK_2</name>
    <name evidence="7" type="ORF">AN619_26980</name>
</gene>